<evidence type="ECO:0000256" key="1">
    <source>
        <dbReference type="ARBA" id="ARBA00013203"/>
    </source>
</evidence>
<dbReference type="Ensembl" id="ENSATET00000036350.3">
    <property type="protein sequence ID" value="ENSATEP00000035836.1"/>
    <property type="gene ID" value="ENSATEG00000024627.3"/>
</dbReference>
<dbReference type="InterPro" id="IPR008271">
    <property type="entry name" value="Ser/Thr_kinase_AS"/>
</dbReference>
<dbReference type="GO" id="GO:0005524">
    <property type="term" value="F:ATP binding"/>
    <property type="evidence" value="ECO:0007669"/>
    <property type="project" value="UniProtKB-UniRule"/>
</dbReference>
<keyword evidence="7" id="KW-0829">Tyrosine-protein kinase</keyword>
<dbReference type="PROSITE" id="PS00107">
    <property type="entry name" value="PROTEIN_KINASE_ATP"/>
    <property type="match status" value="1"/>
</dbReference>
<dbReference type="STRING" id="64144.ENSATEP00000035836"/>
<dbReference type="GeneID" id="113171081"/>
<evidence type="ECO:0000256" key="11">
    <source>
        <dbReference type="ARBA" id="ARBA00074660"/>
    </source>
</evidence>
<evidence type="ECO:0000313" key="16">
    <source>
        <dbReference type="Proteomes" id="UP000265040"/>
    </source>
</evidence>
<dbReference type="FunFam" id="1.25.40.10:FF:000101">
    <property type="entry name" value="Dual specificity protein kinase TTK"/>
    <property type="match status" value="2"/>
</dbReference>
<comment type="catalytic activity">
    <reaction evidence="8">
        <text>L-seryl-[protein] + ATP = O-phospho-L-seryl-[protein] + ADP + H(+)</text>
        <dbReference type="Rhea" id="RHEA:17989"/>
        <dbReference type="Rhea" id="RHEA-COMP:9863"/>
        <dbReference type="Rhea" id="RHEA-COMP:11604"/>
        <dbReference type="ChEBI" id="CHEBI:15378"/>
        <dbReference type="ChEBI" id="CHEBI:29999"/>
        <dbReference type="ChEBI" id="CHEBI:30616"/>
        <dbReference type="ChEBI" id="CHEBI:83421"/>
        <dbReference type="ChEBI" id="CHEBI:456216"/>
        <dbReference type="EC" id="2.7.12.1"/>
    </reaction>
</comment>
<dbReference type="PANTHER" id="PTHR22974:SF21">
    <property type="entry name" value="DUAL SPECIFICITY PROTEIN KINASE TTK"/>
    <property type="match status" value="1"/>
</dbReference>
<reference evidence="15" key="3">
    <citation type="submission" date="2025-09" db="UniProtKB">
        <authorList>
            <consortium name="Ensembl"/>
        </authorList>
    </citation>
    <scope>IDENTIFICATION</scope>
</reference>
<evidence type="ECO:0000256" key="6">
    <source>
        <dbReference type="ARBA" id="ARBA00022840"/>
    </source>
</evidence>
<evidence type="ECO:0000256" key="12">
    <source>
        <dbReference type="PROSITE-ProRule" id="PRU10141"/>
    </source>
</evidence>
<feature type="region of interest" description="Disordered" evidence="13">
    <location>
        <begin position="236"/>
        <end position="301"/>
    </location>
</feature>
<feature type="domain" description="Protein kinase" evidence="14">
    <location>
        <begin position="678"/>
        <end position="942"/>
    </location>
</feature>
<evidence type="ECO:0000256" key="2">
    <source>
        <dbReference type="ARBA" id="ARBA00022527"/>
    </source>
</evidence>
<dbReference type="EC" id="2.7.12.1" evidence="1"/>
<dbReference type="InterPro" id="IPR011009">
    <property type="entry name" value="Kinase-like_dom_sf"/>
</dbReference>
<dbReference type="GeneTree" id="ENSGT00950000182984"/>
<evidence type="ECO:0000313" key="15">
    <source>
        <dbReference type="Ensembl" id="ENSATEP00000035836.1"/>
    </source>
</evidence>
<dbReference type="GO" id="GO:0005634">
    <property type="term" value="C:nucleus"/>
    <property type="evidence" value="ECO:0007669"/>
    <property type="project" value="TreeGrafter"/>
</dbReference>
<dbReference type="InterPro" id="IPR000719">
    <property type="entry name" value="Prot_kinase_dom"/>
</dbReference>
<dbReference type="PANTHER" id="PTHR22974">
    <property type="entry name" value="MIXED LINEAGE PROTEIN KINASE"/>
    <property type="match status" value="1"/>
</dbReference>
<comment type="catalytic activity">
    <reaction evidence="9">
        <text>L-threonyl-[protein] + ATP = O-phospho-L-threonyl-[protein] + ADP + H(+)</text>
        <dbReference type="Rhea" id="RHEA:46608"/>
        <dbReference type="Rhea" id="RHEA-COMP:11060"/>
        <dbReference type="Rhea" id="RHEA-COMP:11605"/>
        <dbReference type="ChEBI" id="CHEBI:15378"/>
        <dbReference type="ChEBI" id="CHEBI:30013"/>
        <dbReference type="ChEBI" id="CHEBI:30616"/>
        <dbReference type="ChEBI" id="CHEBI:61977"/>
        <dbReference type="ChEBI" id="CHEBI:456216"/>
        <dbReference type="EC" id="2.7.12.1"/>
    </reaction>
</comment>
<dbReference type="RefSeq" id="XP_026229242.1">
    <property type="nucleotide sequence ID" value="XM_026373457.1"/>
</dbReference>
<dbReference type="GO" id="GO:0000280">
    <property type="term" value="P:nuclear division"/>
    <property type="evidence" value="ECO:0007669"/>
    <property type="project" value="UniProtKB-ARBA"/>
</dbReference>
<dbReference type="FunFam" id="3.30.200.20:FF:000131">
    <property type="entry name" value="Dual specificity protein kinase TTK"/>
    <property type="match status" value="1"/>
</dbReference>
<dbReference type="GO" id="GO:0004674">
    <property type="term" value="F:protein serine/threonine kinase activity"/>
    <property type="evidence" value="ECO:0007669"/>
    <property type="project" value="UniProtKB-KW"/>
</dbReference>
<dbReference type="GO" id="GO:0004712">
    <property type="term" value="F:protein serine/threonine/tyrosine kinase activity"/>
    <property type="evidence" value="ECO:0007669"/>
    <property type="project" value="UniProtKB-EC"/>
</dbReference>
<comment type="catalytic activity">
    <reaction evidence="10">
        <text>L-tyrosyl-[protein] + ATP = O-phospho-L-tyrosyl-[protein] + ADP + H(+)</text>
        <dbReference type="Rhea" id="RHEA:10596"/>
        <dbReference type="Rhea" id="RHEA-COMP:10136"/>
        <dbReference type="Rhea" id="RHEA-COMP:20101"/>
        <dbReference type="ChEBI" id="CHEBI:15378"/>
        <dbReference type="ChEBI" id="CHEBI:30616"/>
        <dbReference type="ChEBI" id="CHEBI:46858"/>
        <dbReference type="ChEBI" id="CHEBI:61978"/>
        <dbReference type="ChEBI" id="CHEBI:456216"/>
        <dbReference type="EC" id="2.7.12.1"/>
    </reaction>
</comment>
<feature type="binding site" evidence="12">
    <location>
        <position position="706"/>
    </location>
    <ligand>
        <name>ATP</name>
        <dbReference type="ChEBI" id="CHEBI:30616"/>
    </ligand>
</feature>
<feature type="compositionally biased region" description="Polar residues" evidence="13">
    <location>
        <begin position="589"/>
        <end position="599"/>
    </location>
</feature>
<proteinExistence type="predicted"/>
<dbReference type="GO" id="GO:0000776">
    <property type="term" value="C:kinetochore"/>
    <property type="evidence" value="ECO:0007669"/>
    <property type="project" value="TreeGrafter"/>
</dbReference>
<dbReference type="GO" id="GO:0033316">
    <property type="term" value="P:meiotic spindle assembly checkpoint signaling"/>
    <property type="evidence" value="ECO:0007669"/>
    <property type="project" value="TreeGrafter"/>
</dbReference>
<dbReference type="Gene3D" id="1.25.40.10">
    <property type="entry name" value="Tetratricopeptide repeat domain"/>
    <property type="match status" value="2"/>
</dbReference>
<name>A0A3Q1KHH2_ANATE</name>
<feature type="compositionally biased region" description="Polar residues" evidence="13">
    <location>
        <begin position="282"/>
        <end position="301"/>
    </location>
</feature>
<protein>
    <recommendedName>
        <fullName evidence="11">Dual specificity protein kinase TTK</fullName>
        <ecNumber evidence="1">2.7.12.1</ecNumber>
    </recommendedName>
</protein>
<dbReference type="Pfam" id="PF00069">
    <property type="entry name" value="Pkinase"/>
    <property type="match status" value="1"/>
</dbReference>
<dbReference type="Gene3D" id="1.10.510.10">
    <property type="entry name" value="Transferase(Phosphotransferase) domain 1"/>
    <property type="match status" value="1"/>
</dbReference>
<dbReference type="OMA" id="PISTPKW"/>
<dbReference type="SMART" id="SM00220">
    <property type="entry name" value="S_TKc"/>
    <property type="match status" value="1"/>
</dbReference>
<dbReference type="CDD" id="cd14131">
    <property type="entry name" value="PKc_Mps1"/>
    <property type="match status" value="1"/>
</dbReference>
<accession>A0A3Q1KHH2</accession>
<dbReference type="FunCoup" id="A0A3Q1KHH2">
    <property type="interactions" value="1596"/>
</dbReference>
<dbReference type="GO" id="GO:0007094">
    <property type="term" value="P:mitotic spindle assembly checkpoint signaling"/>
    <property type="evidence" value="ECO:0007669"/>
    <property type="project" value="TreeGrafter"/>
</dbReference>
<keyword evidence="5" id="KW-0418">Kinase</keyword>
<evidence type="ECO:0000256" key="4">
    <source>
        <dbReference type="ARBA" id="ARBA00022741"/>
    </source>
</evidence>
<feature type="region of interest" description="Disordered" evidence="13">
    <location>
        <begin position="194"/>
        <end position="214"/>
    </location>
</feature>
<evidence type="ECO:0000256" key="13">
    <source>
        <dbReference type="SAM" id="MobiDB-lite"/>
    </source>
</evidence>
<dbReference type="Gene3D" id="3.30.200.20">
    <property type="entry name" value="Phosphorylase Kinase, domain 1"/>
    <property type="match status" value="1"/>
</dbReference>
<keyword evidence="4 12" id="KW-0547">Nucleotide-binding</keyword>
<dbReference type="InterPro" id="IPR011990">
    <property type="entry name" value="TPR-like_helical_dom_sf"/>
</dbReference>
<dbReference type="Proteomes" id="UP000265040">
    <property type="component" value="Chromosome 16"/>
</dbReference>
<dbReference type="GO" id="GO:0004713">
    <property type="term" value="F:protein tyrosine kinase activity"/>
    <property type="evidence" value="ECO:0007669"/>
    <property type="project" value="UniProtKB-KW"/>
</dbReference>
<keyword evidence="6 12" id="KW-0067">ATP-binding</keyword>
<dbReference type="PROSITE" id="PS50011">
    <property type="entry name" value="PROTEIN_KINASE_DOM"/>
    <property type="match status" value="1"/>
</dbReference>
<dbReference type="InParanoid" id="A0A3Q1KHH2"/>
<keyword evidence="16" id="KW-1185">Reference proteome</keyword>
<evidence type="ECO:0000259" key="14">
    <source>
        <dbReference type="PROSITE" id="PS50011"/>
    </source>
</evidence>
<evidence type="ECO:0000256" key="5">
    <source>
        <dbReference type="ARBA" id="ARBA00022777"/>
    </source>
</evidence>
<reference evidence="15" key="2">
    <citation type="submission" date="2025-08" db="UniProtKB">
        <authorList>
            <consortium name="Ensembl"/>
        </authorList>
    </citation>
    <scope>IDENTIFICATION</scope>
</reference>
<dbReference type="FunFam" id="1.10.510.10:FF:000308">
    <property type="entry name" value="Dual specificity protein kinase TTK"/>
    <property type="match status" value="1"/>
</dbReference>
<keyword evidence="2" id="KW-0723">Serine/threonine-protein kinase</keyword>
<feature type="region of interest" description="Disordered" evidence="13">
    <location>
        <begin position="562"/>
        <end position="599"/>
    </location>
</feature>
<dbReference type="AlphaFoldDB" id="A0A3Q1KHH2"/>
<sequence>MMEEEEHTDRKQQLAMLYKKLNKIKKSLNEDDTDNVNQVVGSNSPESCLSYVMDLEKKGDPHLNCNHLTRLIDFYTKVFSSMPLGKHCQNESYARMLVRFAELKAIQDVNEAEANFNVARSHSQNFAFVHIAHAEFEQSQGNTKRGIAILQNAFEVGAKPKELLEAALQSMQAGKTQFSLSEDKENVPRLLHSNVNSSVKKGSDVQKLSRKSDGTGDLQLSSIFGSGTESLVGLSDDQLPGWRSGSQNKRAVGMPGRVPVVPFSIPEKEDDDDYIHRKPSKTNDSSIPTSLSRQTSGSNVNPIFGLSSSKKSAVDADFVHFQPLTVSPEHCPWEDQAAVDSTTTLLHTRDTLRMEDVTFRFDQVIKTNSPESCWTYLLNLEKRGNPHTDINLLNKLKDCYSKIFSRLPMRQYSKNSSYAKMLVRYAELKGIEDPDEAQDHFIVARSNCKAFAFVHIAHAQFEVSQGNVIKASSILHKAQASNARPAELLEMAIRNLKAGEERLVPATNEEHLTDSQTAVPVSTYSGNQEVQLPVRVPVNRSVDHPKPANKEPLPEWKIPTLVNRHVSPQDKRTTPPDPRPVPRVLESLPTPSLQPPSKLNPQTVCQTPNSYRNPSANTFITPVVKRGPEVFNSAIAAHRAGPVQQPCTPANQATCFQTPQSSLTALSNETITIKGKQFFILKMIGRGGSSKVYQVLDHKKQLFAVKYVDLEEADAQTIESYKNEIEHLNHLQQYSDQIIKLYDYEITTSYIYMLMECGNLDLNTWLRNRKSVNPLERKFYWKNMLEAVHTIHKHGIVHSDLKPANFVIVNASLKLIDFGIANRIQPDVTSIMKDSQVGTLNYMPPEAIKDTSSQPGKARSKISPKGDVWSLGCILYCMTYGKTPFQSITNQITKLHAIIDPSHKIEFPDISEKDLLDVLKRCLVRNPRERISIAELLEHPYLQLKPQASPEPERPYNRDLKKILTDLAALQSPNSIIRAANNLARMCNSGMELDVAECAKSSS</sequence>
<dbReference type="InterPro" id="IPR017441">
    <property type="entry name" value="Protein_kinase_ATP_BS"/>
</dbReference>
<evidence type="ECO:0000256" key="3">
    <source>
        <dbReference type="ARBA" id="ARBA00022679"/>
    </source>
</evidence>
<evidence type="ECO:0000256" key="7">
    <source>
        <dbReference type="ARBA" id="ARBA00023137"/>
    </source>
</evidence>
<dbReference type="GO" id="GO:0098813">
    <property type="term" value="P:nuclear chromosome segregation"/>
    <property type="evidence" value="ECO:0007669"/>
    <property type="project" value="UniProtKB-ARBA"/>
</dbReference>
<dbReference type="PROSITE" id="PS00108">
    <property type="entry name" value="PROTEIN_KINASE_ST"/>
    <property type="match status" value="1"/>
</dbReference>
<gene>
    <name evidence="15" type="primary">TTK</name>
</gene>
<evidence type="ECO:0000256" key="9">
    <source>
        <dbReference type="ARBA" id="ARBA00049308"/>
    </source>
</evidence>
<dbReference type="SUPFAM" id="SSF56112">
    <property type="entry name" value="Protein kinase-like (PK-like)"/>
    <property type="match status" value="1"/>
</dbReference>
<dbReference type="GO" id="GO:0034501">
    <property type="term" value="P:protein localization to kinetochore"/>
    <property type="evidence" value="ECO:0007669"/>
    <property type="project" value="TreeGrafter"/>
</dbReference>
<keyword evidence="3" id="KW-0808">Transferase</keyword>
<dbReference type="OrthoDB" id="20524at2759"/>
<reference evidence="15" key="1">
    <citation type="submission" date="2021-04" db="EMBL/GenBank/DDBJ databases">
        <authorList>
            <consortium name="Wellcome Sanger Institute Data Sharing"/>
        </authorList>
    </citation>
    <scope>NUCLEOTIDE SEQUENCE [LARGE SCALE GENOMIC DNA]</scope>
</reference>
<evidence type="ECO:0000256" key="8">
    <source>
        <dbReference type="ARBA" id="ARBA00049003"/>
    </source>
</evidence>
<evidence type="ECO:0000256" key="10">
    <source>
        <dbReference type="ARBA" id="ARBA00051680"/>
    </source>
</evidence>
<organism evidence="15 16">
    <name type="scientific">Anabas testudineus</name>
    <name type="common">Climbing perch</name>
    <name type="synonym">Anthias testudineus</name>
    <dbReference type="NCBI Taxonomy" id="64144"/>
    <lineage>
        <taxon>Eukaryota</taxon>
        <taxon>Metazoa</taxon>
        <taxon>Chordata</taxon>
        <taxon>Craniata</taxon>
        <taxon>Vertebrata</taxon>
        <taxon>Euteleostomi</taxon>
        <taxon>Actinopterygii</taxon>
        <taxon>Neopterygii</taxon>
        <taxon>Teleostei</taxon>
        <taxon>Neoteleostei</taxon>
        <taxon>Acanthomorphata</taxon>
        <taxon>Anabantaria</taxon>
        <taxon>Anabantiformes</taxon>
        <taxon>Anabantoidei</taxon>
        <taxon>Anabantidae</taxon>
        <taxon>Anabas</taxon>
    </lineage>
</organism>
<dbReference type="InterPro" id="IPR027084">
    <property type="entry name" value="Mps1_cat"/>
</dbReference>